<keyword evidence="1" id="KW-0040">ANK repeat</keyword>
<dbReference type="Gene3D" id="1.25.40.20">
    <property type="entry name" value="Ankyrin repeat-containing domain"/>
    <property type="match status" value="1"/>
</dbReference>
<feature type="repeat" description="ANK" evidence="1">
    <location>
        <begin position="256"/>
        <end position="288"/>
    </location>
</feature>
<feature type="domain" description="F-box" evidence="2">
    <location>
        <begin position="19"/>
        <end position="66"/>
    </location>
</feature>
<evidence type="ECO:0000256" key="1">
    <source>
        <dbReference type="PROSITE-ProRule" id="PRU00023"/>
    </source>
</evidence>
<name>A0ABR3GU84_9PEZI</name>
<dbReference type="PROSITE" id="PS50181">
    <property type="entry name" value="FBOX"/>
    <property type="match status" value="1"/>
</dbReference>
<comment type="caution">
    <text evidence="3">The sequence shown here is derived from an EMBL/GenBank/DDBJ whole genome shotgun (WGS) entry which is preliminary data.</text>
</comment>
<dbReference type="SMART" id="SM00248">
    <property type="entry name" value="ANK"/>
    <property type="match status" value="6"/>
</dbReference>
<organism evidence="3 4">
    <name type="scientific">Discina gigas</name>
    <dbReference type="NCBI Taxonomy" id="1032678"/>
    <lineage>
        <taxon>Eukaryota</taxon>
        <taxon>Fungi</taxon>
        <taxon>Dikarya</taxon>
        <taxon>Ascomycota</taxon>
        <taxon>Pezizomycotina</taxon>
        <taxon>Pezizomycetes</taxon>
        <taxon>Pezizales</taxon>
        <taxon>Discinaceae</taxon>
        <taxon>Discina</taxon>
    </lineage>
</organism>
<dbReference type="SUPFAM" id="SSF81383">
    <property type="entry name" value="F-box domain"/>
    <property type="match status" value="1"/>
</dbReference>
<reference evidence="3 4" key="1">
    <citation type="submission" date="2024-02" db="EMBL/GenBank/DDBJ databases">
        <title>Discinaceae phylogenomics.</title>
        <authorList>
            <person name="Dirks A.C."/>
            <person name="James T.Y."/>
        </authorList>
    </citation>
    <scope>NUCLEOTIDE SEQUENCE [LARGE SCALE GENOMIC DNA]</scope>
    <source>
        <strain evidence="3 4">ACD0624</strain>
    </source>
</reference>
<evidence type="ECO:0000313" key="4">
    <source>
        <dbReference type="Proteomes" id="UP001447188"/>
    </source>
</evidence>
<dbReference type="InterPro" id="IPR036770">
    <property type="entry name" value="Ankyrin_rpt-contain_sf"/>
</dbReference>
<dbReference type="InterPro" id="IPR002110">
    <property type="entry name" value="Ankyrin_rpt"/>
</dbReference>
<dbReference type="Proteomes" id="UP001447188">
    <property type="component" value="Unassembled WGS sequence"/>
</dbReference>
<dbReference type="SUPFAM" id="SSF48403">
    <property type="entry name" value="Ankyrin repeat"/>
    <property type="match status" value="1"/>
</dbReference>
<gene>
    <name evidence="3" type="ORF">Q9L58_001508</name>
</gene>
<feature type="repeat" description="ANK" evidence="1">
    <location>
        <begin position="109"/>
        <end position="141"/>
    </location>
</feature>
<accession>A0ABR3GU84</accession>
<dbReference type="InterPro" id="IPR001810">
    <property type="entry name" value="F-box_dom"/>
</dbReference>
<dbReference type="InterPro" id="IPR036047">
    <property type="entry name" value="F-box-like_dom_sf"/>
</dbReference>
<dbReference type="PANTHER" id="PTHR24118:SF99">
    <property type="entry name" value="POTE ANKYRIN DOMAIN FAMILY MEMBER 3C-RELATED"/>
    <property type="match status" value="1"/>
</dbReference>
<dbReference type="PROSITE" id="PS50297">
    <property type="entry name" value="ANK_REP_REGION"/>
    <property type="match status" value="2"/>
</dbReference>
<dbReference type="PANTHER" id="PTHR24118">
    <property type="entry name" value="POTE ANKYRIN DOMAIN"/>
    <property type="match status" value="1"/>
</dbReference>
<dbReference type="Pfam" id="PF12796">
    <property type="entry name" value="Ank_2"/>
    <property type="match status" value="2"/>
</dbReference>
<dbReference type="EMBL" id="JBBBZM010000011">
    <property type="protein sequence ID" value="KAL0639479.1"/>
    <property type="molecule type" value="Genomic_DNA"/>
</dbReference>
<protein>
    <recommendedName>
        <fullName evidence="2">F-box domain-containing protein</fullName>
    </recommendedName>
</protein>
<dbReference type="PROSITE" id="PS50088">
    <property type="entry name" value="ANK_REPEAT"/>
    <property type="match status" value="2"/>
</dbReference>
<proteinExistence type="predicted"/>
<sequence length="385" mass="42275">MNRTTRQRGFPRLFVPSGVFPLTSLPAELTIHIATYLSPRGVFALLLTSPDFSHLLSVFTPAYTRPQYVFEDRLVRHYTPLQFFCSRGATLIVKRILERGINPNDASPTQHPPLHHAINFRSAPIVALLLQHGADANYHSNHGNTPLHTAVGPPHSIPPRRTHDRPGHTLRAADLPEIVTLLLGTGASLTTRNDLLQTPLHTACATTDANPEIISALIVAGSNVEVTAHLFPRSVNFGTIGPVFGRWAVNAFAVDTEVSLLHYAANAGNVAVMRLLLEAGASVDVRTRSGVRALDLGVMHARKEVVEVLVAAGADVRSARAGSAVVGEEMDLWEVLDATEWKEVEKWLDRRGWRLAARSLQEWWNQGMQRGAIKRGGQGRKFMGR</sequence>
<evidence type="ECO:0000313" key="3">
    <source>
        <dbReference type="EMBL" id="KAL0639479.1"/>
    </source>
</evidence>
<keyword evidence="4" id="KW-1185">Reference proteome</keyword>
<evidence type="ECO:0000259" key="2">
    <source>
        <dbReference type="PROSITE" id="PS50181"/>
    </source>
</evidence>